<feature type="coiled-coil region" evidence="1">
    <location>
        <begin position="6"/>
        <end position="33"/>
    </location>
</feature>
<reference evidence="2 3" key="1">
    <citation type="submission" date="2018-12" db="EMBL/GenBank/DDBJ databases">
        <title>Croceicoccus ponticola sp. nov., a lipolytic bacterium isolated from seawater.</title>
        <authorList>
            <person name="Yoon J.-H."/>
        </authorList>
    </citation>
    <scope>NUCLEOTIDE SEQUENCE [LARGE SCALE GENOMIC DNA]</scope>
    <source>
        <strain evidence="2 3">GM-16</strain>
    </source>
</reference>
<protein>
    <submittedName>
        <fullName evidence="2">Uncharacterized protein</fullName>
    </submittedName>
</protein>
<evidence type="ECO:0000313" key="3">
    <source>
        <dbReference type="Proteomes" id="UP000283003"/>
    </source>
</evidence>
<dbReference type="RefSeq" id="WP_127610937.1">
    <property type="nucleotide sequence ID" value="NZ_RXOL01000001.1"/>
</dbReference>
<keyword evidence="1" id="KW-0175">Coiled coil</keyword>
<dbReference type="EMBL" id="RXOL01000001">
    <property type="protein sequence ID" value="RVQ68752.1"/>
    <property type="molecule type" value="Genomic_DNA"/>
</dbReference>
<sequence length="63" mass="7355">MTRQKEDELLARRRELRRRAHELIQRIVEARLKGERDAEAIGELARLSQEEVEMTSPDLTLAA</sequence>
<accession>A0A437GZN7</accession>
<gene>
    <name evidence="2" type="ORF">EKN06_00515</name>
</gene>
<dbReference type="Proteomes" id="UP000283003">
    <property type="component" value="Unassembled WGS sequence"/>
</dbReference>
<evidence type="ECO:0000313" key="2">
    <source>
        <dbReference type="EMBL" id="RVQ68752.1"/>
    </source>
</evidence>
<evidence type="ECO:0000256" key="1">
    <source>
        <dbReference type="SAM" id="Coils"/>
    </source>
</evidence>
<name>A0A437GZN7_9SPHN</name>
<dbReference type="AlphaFoldDB" id="A0A437GZN7"/>
<proteinExistence type="predicted"/>
<comment type="caution">
    <text evidence="2">The sequence shown here is derived from an EMBL/GenBank/DDBJ whole genome shotgun (WGS) entry which is preliminary data.</text>
</comment>
<organism evidence="2 3">
    <name type="scientific">Croceicoccus ponticola</name>
    <dbReference type="NCBI Taxonomy" id="2217664"/>
    <lineage>
        <taxon>Bacteria</taxon>
        <taxon>Pseudomonadati</taxon>
        <taxon>Pseudomonadota</taxon>
        <taxon>Alphaproteobacteria</taxon>
        <taxon>Sphingomonadales</taxon>
        <taxon>Erythrobacteraceae</taxon>
        <taxon>Croceicoccus</taxon>
    </lineage>
</organism>
<keyword evidence="3" id="KW-1185">Reference proteome</keyword>